<sequence length="811" mass="92511">MEHLPLPEGVEHFIIVPYEAPKKDWYDGKGFMNYPQRRGWTEEQLRGGDDTTKEDYLDTNGFKTKGSESEVEQFFQTWLFFGQVIEFLQIGGIHVQTEDFLVDANIEGENPDMPKMVNTSKLPQLLIQWRNRLRNRGANNGRTWATLRSMFDMSKSILDRFCVPGHEREWPLKQEKPRPWPVRDEISATMIAITFSLRRAAMGSGYVDDVDPLTPKLHGRSELLSKQLQRKWCIADVTTTLKELAIDGHYYLAASPGLSSKELDHHSKCTEEHCLYEYDLNIYVTRHTGSPWHHSGCKPTIQYGGQLGPERGQKDWVDAIGKIIEKDAIPIALWVKGQRKLWSVEYHLTGHRNPDYVAISHVWADGKGNPKANSVPECQLDKITHLVENIHWEGRKPIPSNPDLSDGIGFWLDTICVPVDDKQLKKKAIANMCHVYSRAKAVLVLDDWLEQISSTSPILKIVSRLYQSSWIKRLWTHQEGFLAGISAPVVEGVERISQVYIQFSDRSVELDALNRQWEAYNEQQMNAGIYLQFSQAASMRLLSLYSRLKFIMSGVKDPKDKWKLYAPVADAMSERKTSRLADEIICLSTIINIDVKPFLELPDKDKSDAELAQDRMALFLDTLHTFQMQIVFNNYQRLEKVGYRWAPRSLLNFRLPQLYPGDDQNTSNFQVVNGKRGLLVQYPGFLIQFDNGRPTFGTSDRGCVINYNHRSLKIVGSKVEGDYFIIELPPNNVRWIGSSSQVYAVVLYKVPTKLGQSCAAIVGLSTSSPQNGIYAFEHCSIATARVVNRPPIWVDAVEAPLLASNTKWLVY</sequence>
<proteinExistence type="predicted"/>
<keyword evidence="3" id="KW-1185">Reference proteome</keyword>
<evidence type="ECO:0000259" key="1">
    <source>
        <dbReference type="PROSITE" id="PS00028"/>
    </source>
</evidence>
<dbReference type="PANTHER" id="PTHR39596">
    <property type="match status" value="1"/>
</dbReference>
<organism evidence="2 3">
    <name type="scientific">Talaromyces marneffei (strain ATCC 18224 / CBS 334.59 / QM 7333)</name>
    <name type="common">Penicillium marneffei</name>
    <dbReference type="NCBI Taxonomy" id="441960"/>
    <lineage>
        <taxon>Eukaryota</taxon>
        <taxon>Fungi</taxon>
        <taxon>Dikarya</taxon>
        <taxon>Ascomycota</taxon>
        <taxon>Pezizomycotina</taxon>
        <taxon>Eurotiomycetes</taxon>
        <taxon>Eurotiomycetidae</taxon>
        <taxon>Eurotiales</taxon>
        <taxon>Trichocomaceae</taxon>
        <taxon>Talaromyces</taxon>
        <taxon>Talaromyces sect. Talaromyces</taxon>
    </lineage>
</organism>
<dbReference type="Proteomes" id="UP000001294">
    <property type="component" value="Unassembled WGS sequence"/>
</dbReference>
<dbReference type="EMBL" id="DS995903">
    <property type="protein sequence ID" value="EEA21427.1"/>
    <property type="molecule type" value="Genomic_DNA"/>
</dbReference>
<evidence type="ECO:0000313" key="2">
    <source>
        <dbReference type="EMBL" id="EEA21427.1"/>
    </source>
</evidence>
<accession>B6QND9</accession>
<gene>
    <name evidence="2" type="ORF">PMAA_052350</name>
</gene>
<feature type="domain" description="C2H2-type" evidence="1">
    <location>
        <begin position="269"/>
        <end position="293"/>
    </location>
</feature>
<dbReference type="VEuPathDB" id="FungiDB:PMAA_052350"/>
<dbReference type="InterPro" id="IPR013087">
    <property type="entry name" value="Znf_C2H2_type"/>
</dbReference>
<protein>
    <recommendedName>
        <fullName evidence="1">C2H2-type domain-containing protein</fullName>
    </recommendedName>
</protein>
<dbReference type="AlphaFoldDB" id="B6QND9"/>
<reference evidence="3" key="1">
    <citation type="journal article" date="2015" name="Genome Announc.">
        <title>Genome sequence of the AIDS-associated pathogen Penicillium marneffei (ATCC18224) and its near taxonomic relative Talaromyces stipitatus (ATCC10500).</title>
        <authorList>
            <person name="Nierman W.C."/>
            <person name="Fedorova-Abrams N.D."/>
            <person name="Andrianopoulos A."/>
        </authorList>
    </citation>
    <scope>NUCLEOTIDE SEQUENCE [LARGE SCALE GENOMIC DNA]</scope>
    <source>
        <strain evidence="3">ATCC 18224 / CBS 334.59 / QM 7333</strain>
    </source>
</reference>
<dbReference type="Pfam" id="PF06985">
    <property type="entry name" value="HET"/>
    <property type="match status" value="1"/>
</dbReference>
<evidence type="ECO:0000313" key="3">
    <source>
        <dbReference type="Proteomes" id="UP000001294"/>
    </source>
</evidence>
<dbReference type="HOGENOM" id="CLU_009388_4_0_1"/>
<dbReference type="PROSITE" id="PS00028">
    <property type="entry name" value="ZINC_FINGER_C2H2_1"/>
    <property type="match status" value="1"/>
</dbReference>
<dbReference type="OrthoDB" id="2426273at2759"/>
<name>B6QND9_TALMQ</name>
<dbReference type="PhylomeDB" id="B6QND9"/>
<dbReference type="PANTHER" id="PTHR39596:SF3">
    <property type="entry name" value="HETEROKARYON INCOMPATIBILITY DOMAIN-CONTAINING PROTEIN"/>
    <property type="match status" value="1"/>
</dbReference>
<dbReference type="InterPro" id="IPR010730">
    <property type="entry name" value="HET"/>
</dbReference>